<evidence type="ECO:0000256" key="3">
    <source>
        <dbReference type="ARBA" id="ARBA00011276"/>
    </source>
</evidence>
<evidence type="ECO:0000256" key="10">
    <source>
        <dbReference type="ARBA" id="ARBA00023180"/>
    </source>
</evidence>
<organism evidence="14 15">
    <name type="scientific">Debaryomyces fabryi</name>
    <dbReference type="NCBI Taxonomy" id="58627"/>
    <lineage>
        <taxon>Eukaryota</taxon>
        <taxon>Fungi</taxon>
        <taxon>Dikarya</taxon>
        <taxon>Ascomycota</taxon>
        <taxon>Saccharomycotina</taxon>
        <taxon>Pichiomycetes</taxon>
        <taxon>Debaryomycetaceae</taxon>
        <taxon>Debaryomyces</taxon>
    </lineage>
</organism>
<dbReference type="GO" id="GO:0034975">
    <property type="term" value="P:protein folding in endoplasmic reticulum"/>
    <property type="evidence" value="ECO:0007669"/>
    <property type="project" value="TreeGrafter"/>
</dbReference>
<dbReference type="EMBL" id="LMYN01000145">
    <property type="protein sequence ID" value="KRZ99411.1"/>
    <property type="molecule type" value="Genomic_DNA"/>
</dbReference>
<evidence type="ECO:0000259" key="13">
    <source>
        <dbReference type="Pfam" id="PF07774"/>
    </source>
</evidence>
<evidence type="ECO:0000256" key="9">
    <source>
        <dbReference type="ARBA" id="ARBA00023136"/>
    </source>
</evidence>
<evidence type="ECO:0000256" key="4">
    <source>
        <dbReference type="ARBA" id="ARBA00020824"/>
    </source>
</evidence>
<dbReference type="GO" id="GO:0072546">
    <property type="term" value="C:EMC complex"/>
    <property type="evidence" value="ECO:0007669"/>
    <property type="project" value="InterPro"/>
</dbReference>
<dbReference type="PANTHER" id="PTHR21573">
    <property type="entry name" value="ER MEMBRANE PROTEIN COMPLEX SUBUNIT 1"/>
    <property type="match status" value="1"/>
</dbReference>
<evidence type="ECO:0000313" key="15">
    <source>
        <dbReference type="Proteomes" id="UP000054251"/>
    </source>
</evidence>
<dbReference type="GeneID" id="26841832"/>
<name>A0A0V1PT28_9ASCO</name>
<evidence type="ECO:0000256" key="7">
    <source>
        <dbReference type="ARBA" id="ARBA00022824"/>
    </source>
</evidence>
<dbReference type="InterPro" id="IPR011047">
    <property type="entry name" value="Quinoprotein_ADH-like_sf"/>
</dbReference>
<dbReference type="PANTHER" id="PTHR21573:SF0">
    <property type="entry name" value="ER MEMBRANE PROTEIN COMPLEX SUBUNIT 1"/>
    <property type="match status" value="1"/>
</dbReference>
<reference evidence="14 15" key="1">
    <citation type="submission" date="2015-11" db="EMBL/GenBank/DDBJ databases">
        <title>The genome of Debaryomyces fabryi.</title>
        <authorList>
            <person name="Tafer H."/>
            <person name="Lopandic K."/>
        </authorList>
    </citation>
    <scope>NUCLEOTIDE SEQUENCE [LARGE SCALE GENOMIC DNA]</scope>
    <source>
        <strain evidence="14 15">CBS 789</strain>
    </source>
</reference>
<keyword evidence="7" id="KW-0256">Endoplasmic reticulum</keyword>
<evidence type="ECO:0000256" key="11">
    <source>
        <dbReference type="SAM" id="Phobius"/>
    </source>
</evidence>
<dbReference type="Pfam" id="PF07774">
    <property type="entry name" value="EMC1_C"/>
    <property type="match status" value="1"/>
</dbReference>
<evidence type="ECO:0000256" key="2">
    <source>
        <dbReference type="ARBA" id="ARBA00007904"/>
    </source>
</evidence>
<gene>
    <name evidence="14" type="ORF">AC631_04823</name>
</gene>
<proteinExistence type="inferred from homology"/>
<dbReference type="SUPFAM" id="SSF50998">
    <property type="entry name" value="Quinoprotein alcohol dehydrogenase-like"/>
    <property type="match status" value="1"/>
</dbReference>
<dbReference type="OrthoDB" id="28092at2759"/>
<feature type="domain" description="ER membrane protein complex subunit 1 C-terminal" evidence="13">
    <location>
        <begin position="686"/>
        <end position="903"/>
    </location>
</feature>
<feature type="transmembrane region" description="Helical" evidence="11">
    <location>
        <begin position="876"/>
        <end position="896"/>
    </location>
</feature>
<evidence type="ECO:0000256" key="12">
    <source>
        <dbReference type="SAM" id="SignalP"/>
    </source>
</evidence>
<keyword evidence="8 11" id="KW-1133">Transmembrane helix</keyword>
<dbReference type="AlphaFoldDB" id="A0A0V1PT28"/>
<keyword evidence="5 11" id="KW-0812">Transmembrane</keyword>
<evidence type="ECO:0000256" key="8">
    <source>
        <dbReference type="ARBA" id="ARBA00022989"/>
    </source>
</evidence>
<evidence type="ECO:0000256" key="5">
    <source>
        <dbReference type="ARBA" id="ARBA00022692"/>
    </source>
</evidence>
<evidence type="ECO:0000256" key="1">
    <source>
        <dbReference type="ARBA" id="ARBA00004115"/>
    </source>
</evidence>
<keyword evidence="10" id="KW-0325">Glycoprotein</keyword>
<dbReference type="RefSeq" id="XP_015465514.1">
    <property type="nucleotide sequence ID" value="XM_015613652.1"/>
</dbReference>
<comment type="subunit">
    <text evidence="3">Component of the ER membrane protein complex (EMC).</text>
</comment>
<comment type="subcellular location">
    <subcellularLocation>
        <location evidence="1">Endoplasmic reticulum membrane</location>
        <topology evidence="1">Single-pass type I membrane protein</topology>
    </subcellularLocation>
</comment>
<dbReference type="InterPro" id="IPR026895">
    <property type="entry name" value="EMC1"/>
</dbReference>
<evidence type="ECO:0000256" key="6">
    <source>
        <dbReference type="ARBA" id="ARBA00022729"/>
    </source>
</evidence>
<sequence length="906" mass="103056">MRLFQTIGVLSLLSSLAFGVLFEDAFVKDWIKHTYGEIQQYEVLSDKQLIGLTNEAQILNIDISSGGKLNWKADLREYGNVDQYLLSKNRKSVYAFSTSDSRIYLFDTKTGILQETLTSETVPLKVVEFFGIGVLVVGTDGLLTFLGNDGVVKPISTDVKIKDIKTSQVDGTLYVITDELLLIRIAISLDVLSISKSLKKYISNIDQVETFKDNIVVTRDNVILSLDDNGVNEIENSLKLKLHLQVLNLELAYSINSKVINFYSIVDGKFSSLVDYSFEEPIEEVDFTNYASAECVLLATESDVILLDVSGLSLGSDINAIQKYQLKSNSLIKNGKNYINYDNESNLQLISSHLFDFKVDVLISVTSTKSVTHSSFELNRFHPTSSKYLMIDRPQSEGEINKVHHLLHDSDDYHFFISRWLAILRRHLSQLGRFIISKVITSSGSQDEYAPEDTFGFGKLIIFMDELQGYVIAIDSENGSVAWKSQIDANGQSIIDFVDKPATNEVVLVLKHSLLSFDIRNGKITSTRTFEDEILNSFLLRLENEEEVIALKLSKNSKLQLFKDNDINIKADQYLIDETTDCVQGYKINDRDLTPTWKFEKPNEKVLLIKTKPMHTKTSSIGITLSDKSVLYKYLNPNLISIITEEEDTKVLRYYLIDSVSGNILYTHEHSKDEVVDSDSIQLCMDDNWIVYTFFVKAPKLQQRIIVFDLFDTKEKSVKTANLVSAFESNTTINFISKKSFIFPERIVSLASTQTKFGITLKSMLFLTESGSLIEVPKFVLNSRRIANRELTSKDYQDDFRMMPYEPVIPKNNFQVLNHKHQLILDPDTNQILMKPTELESTSVVCFANKFNIFCNVVQPSLSYDLLSQNFDRIKLVLTILALLAAYLITKPFVFSRRLNAYWIDR</sequence>
<keyword evidence="15" id="KW-1185">Reference proteome</keyword>
<comment type="similarity">
    <text evidence="2">Belongs to the EMC1 family.</text>
</comment>
<dbReference type="Proteomes" id="UP000054251">
    <property type="component" value="Unassembled WGS sequence"/>
</dbReference>
<keyword evidence="9 11" id="KW-0472">Membrane</keyword>
<accession>A0A0V1PT28</accession>
<dbReference type="InterPro" id="IPR011678">
    <property type="entry name" value="EMC1_C"/>
</dbReference>
<keyword evidence="6 12" id="KW-0732">Signal</keyword>
<protein>
    <recommendedName>
        <fullName evidence="4">ER membrane protein complex subunit 1</fullName>
    </recommendedName>
</protein>
<feature type="signal peptide" evidence="12">
    <location>
        <begin position="1"/>
        <end position="19"/>
    </location>
</feature>
<evidence type="ECO:0000313" key="14">
    <source>
        <dbReference type="EMBL" id="KRZ99411.1"/>
    </source>
</evidence>
<comment type="caution">
    <text evidence="14">The sequence shown here is derived from an EMBL/GenBank/DDBJ whole genome shotgun (WGS) entry which is preliminary data.</text>
</comment>
<feature type="chain" id="PRO_5006884469" description="ER membrane protein complex subunit 1" evidence="12">
    <location>
        <begin position="20"/>
        <end position="906"/>
    </location>
</feature>